<evidence type="ECO:0000313" key="3">
    <source>
        <dbReference type="Proteomes" id="UP000028999"/>
    </source>
</evidence>
<evidence type="ECO:0000313" key="2">
    <source>
        <dbReference type="EMBL" id="CDY15123.1"/>
    </source>
</evidence>
<sequence>MALNISSEVFREVAEKGFFLDSSCLLPSILFVPPYTHRECPGY</sequence>
<dbReference type="Gramene" id="CDY15123">
    <property type="protein sequence ID" value="CDY15123"/>
    <property type="gene ID" value="GSBRNA2T00085291001"/>
</dbReference>
<dbReference type="EMBL" id="LK032052">
    <property type="protein sequence ID" value="CDY15123.1"/>
    <property type="molecule type" value="Genomic_DNA"/>
</dbReference>
<dbReference type="Proteomes" id="UP000028999">
    <property type="component" value="Unassembled WGS sequence"/>
</dbReference>
<reference evidence="2" key="2">
    <citation type="submission" date="2014-06" db="EMBL/GenBank/DDBJ databases">
        <authorList>
            <person name="Genoscope - CEA"/>
        </authorList>
    </citation>
    <scope>NUCLEOTIDE SEQUENCE</scope>
</reference>
<dbReference type="PaxDb" id="3708-A0A078FS78"/>
<organism evidence="2 3">
    <name type="scientific">Brassica napus</name>
    <name type="common">Rape</name>
    <dbReference type="NCBI Taxonomy" id="3708"/>
    <lineage>
        <taxon>Eukaryota</taxon>
        <taxon>Viridiplantae</taxon>
        <taxon>Streptophyta</taxon>
        <taxon>Embryophyta</taxon>
        <taxon>Tracheophyta</taxon>
        <taxon>Spermatophyta</taxon>
        <taxon>Magnoliopsida</taxon>
        <taxon>eudicotyledons</taxon>
        <taxon>Gunneridae</taxon>
        <taxon>Pentapetalae</taxon>
        <taxon>rosids</taxon>
        <taxon>malvids</taxon>
        <taxon>Brassicales</taxon>
        <taxon>Brassicaceae</taxon>
        <taxon>Brassiceae</taxon>
        <taxon>Brassica</taxon>
    </lineage>
</organism>
<accession>A0A078FS78</accession>
<dbReference type="EMBL" id="HG994369">
    <property type="protein sequence ID" value="CAF1923324.1"/>
    <property type="molecule type" value="Genomic_DNA"/>
</dbReference>
<reference evidence="1" key="3">
    <citation type="submission" date="2021-01" db="EMBL/GenBank/DDBJ databases">
        <authorList>
            <consortium name="Genoscope - CEA"/>
            <person name="William W."/>
        </authorList>
    </citation>
    <scope>NUCLEOTIDE SEQUENCE</scope>
</reference>
<proteinExistence type="predicted"/>
<keyword evidence="3" id="KW-1185">Reference proteome</keyword>
<protein>
    <submittedName>
        <fullName evidence="1">(rape) hypothetical protein</fullName>
    </submittedName>
    <submittedName>
        <fullName evidence="2">BnaC05g00020D protein</fullName>
    </submittedName>
</protein>
<dbReference type="Proteomes" id="UP001295469">
    <property type="component" value="Chromosome C05"/>
</dbReference>
<gene>
    <name evidence="2" type="primary">BnaC05g00020D</name>
    <name evidence="1" type="ORF">DARMORV10_C05P00020.1</name>
    <name evidence="2" type="ORF">GSBRNA2T00085291001</name>
</gene>
<reference evidence="2 3" key="1">
    <citation type="journal article" date="2014" name="Science">
        <title>Plant genetics. Early allopolyploid evolution in the post-Neolithic Brassica napus oilseed genome.</title>
        <authorList>
            <person name="Chalhoub B."/>
            <person name="Denoeud F."/>
            <person name="Liu S."/>
            <person name="Parkin I.A."/>
            <person name="Tang H."/>
            <person name="Wang X."/>
            <person name="Chiquet J."/>
            <person name="Belcram H."/>
            <person name="Tong C."/>
            <person name="Samans B."/>
            <person name="Correa M."/>
            <person name="Da Silva C."/>
            <person name="Just J."/>
            <person name="Falentin C."/>
            <person name="Koh C.S."/>
            <person name="Le Clainche I."/>
            <person name="Bernard M."/>
            <person name="Bento P."/>
            <person name="Noel B."/>
            <person name="Labadie K."/>
            <person name="Alberti A."/>
            <person name="Charles M."/>
            <person name="Arnaud D."/>
            <person name="Guo H."/>
            <person name="Daviaud C."/>
            <person name="Alamery S."/>
            <person name="Jabbari K."/>
            <person name="Zhao M."/>
            <person name="Edger P.P."/>
            <person name="Chelaifa H."/>
            <person name="Tack D."/>
            <person name="Lassalle G."/>
            <person name="Mestiri I."/>
            <person name="Schnel N."/>
            <person name="Le Paslier M.C."/>
            <person name="Fan G."/>
            <person name="Renault V."/>
            <person name="Bayer P.E."/>
            <person name="Golicz A.A."/>
            <person name="Manoli S."/>
            <person name="Lee T.H."/>
            <person name="Thi V.H."/>
            <person name="Chalabi S."/>
            <person name="Hu Q."/>
            <person name="Fan C."/>
            <person name="Tollenaere R."/>
            <person name="Lu Y."/>
            <person name="Battail C."/>
            <person name="Shen J."/>
            <person name="Sidebottom C.H."/>
            <person name="Wang X."/>
            <person name="Canaguier A."/>
            <person name="Chauveau A."/>
            <person name="Berard A."/>
            <person name="Deniot G."/>
            <person name="Guan M."/>
            <person name="Liu Z."/>
            <person name="Sun F."/>
            <person name="Lim Y.P."/>
            <person name="Lyons E."/>
            <person name="Town C.D."/>
            <person name="Bancroft I."/>
            <person name="Wang X."/>
            <person name="Meng J."/>
            <person name="Ma J."/>
            <person name="Pires J.C."/>
            <person name="King G.J."/>
            <person name="Brunel D."/>
            <person name="Delourme R."/>
            <person name="Renard M."/>
            <person name="Aury J.M."/>
            <person name="Adams K.L."/>
            <person name="Batley J."/>
            <person name="Snowdon R.J."/>
            <person name="Tost J."/>
            <person name="Edwards D."/>
            <person name="Zhou Y."/>
            <person name="Hua W."/>
            <person name="Sharpe A.G."/>
            <person name="Paterson A.H."/>
            <person name="Guan C."/>
            <person name="Wincker P."/>
        </authorList>
    </citation>
    <scope>NUCLEOTIDE SEQUENCE [LARGE SCALE GENOMIC DNA]</scope>
    <source>
        <strain evidence="3">cv. Darmor-bzh</strain>
    </source>
</reference>
<evidence type="ECO:0000313" key="1">
    <source>
        <dbReference type="EMBL" id="CAF1923324.1"/>
    </source>
</evidence>
<name>A0A078FS78_BRANA</name>
<dbReference type="AlphaFoldDB" id="A0A078FS78"/>